<dbReference type="RefSeq" id="WP_052348522.1">
    <property type="nucleotide sequence ID" value="NZ_DF820486.1"/>
</dbReference>
<proteinExistence type="predicted"/>
<evidence type="ECO:0000313" key="3">
    <source>
        <dbReference type="Proteomes" id="UP000030643"/>
    </source>
</evidence>
<dbReference type="Proteomes" id="UP000030643">
    <property type="component" value="Unassembled WGS sequence"/>
</dbReference>
<dbReference type="InterPro" id="IPR002502">
    <property type="entry name" value="Amidase_domain"/>
</dbReference>
<keyword evidence="3" id="KW-1185">Reference proteome</keyword>
<dbReference type="Gene3D" id="2.40.50.670">
    <property type="match status" value="1"/>
</dbReference>
<dbReference type="eggNOG" id="COG5632">
    <property type="taxonomic scope" value="Bacteria"/>
</dbReference>
<name>A0A069CRY0_WEIOS</name>
<feature type="domain" description="N-acetylmuramoyl-L-alanine amidase" evidence="1">
    <location>
        <begin position="13"/>
        <end position="161"/>
    </location>
</feature>
<evidence type="ECO:0000259" key="1">
    <source>
        <dbReference type="SMART" id="SM00644"/>
    </source>
</evidence>
<dbReference type="AlphaFoldDB" id="A0A069CRY0"/>
<dbReference type="InterPro" id="IPR036505">
    <property type="entry name" value="Amidase/PGRP_sf"/>
</dbReference>
<organism evidence="2 3">
    <name type="scientific">Weissella oryzae (strain DSM 25784 / JCM 18191 / LMG 30913 / SG25)</name>
    <dbReference type="NCBI Taxonomy" id="1329250"/>
    <lineage>
        <taxon>Bacteria</taxon>
        <taxon>Bacillati</taxon>
        <taxon>Bacillota</taxon>
        <taxon>Bacilli</taxon>
        <taxon>Lactobacillales</taxon>
        <taxon>Lactobacillaceae</taxon>
        <taxon>Weissella</taxon>
    </lineage>
</organism>
<dbReference type="InterPro" id="IPR038263">
    <property type="entry name" value="Lytic_exo_TRD_sf"/>
</dbReference>
<evidence type="ECO:0000313" key="2">
    <source>
        <dbReference type="EMBL" id="GAK30555.1"/>
    </source>
</evidence>
<dbReference type="SMART" id="SM00644">
    <property type="entry name" value="Ami_2"/>
    <property type="match status" value="1"/>
</dbReference>
<dbReference type="GO" id="GO:0008745">
    <property type="term" value="F:N-acetylmuramoyl-L-alanine amidase activity"/>
    <property type="evidence" value="ECO:0007669"/>
    <property type="project" value="InterPro"/>
</dbReference>
<gene>
    <name evidence="2" type="ORF">WOSG25_031520</name>
</gene>
<dbReference type="Gene3D" id="3.40.80.10">
    <property type="entry name" value="Peptidoglycan recognition protein-like"/>
    <property type="match status" value="1"/>
</dbReference>
<dbReference type="GO" id="GO:0009253">
    <property type="term" value="P:peptidoglycan catabolic process"/>
    <property type="evidence" value="ECO:0007669"/>
    <property type="project" value="InterPro"/>
</dbReference>
<dbReference type="STRING" id="1329250.WOSG25_031520"/>
<sequence>MVEVIEHIVVPGRPALDEGHAKPPFEQVHLHSTGNITDSLEGEKNYLATNYESANYTHIVGWNPKTKQAEAWQVMATNGGAYDVGGDWNWEAYAAIEFAEGSITNREQFFAAYQIYIELTRQLAVEAGLTDFTLDTSATPGIKTHNYASATGHGSDHVDPLPFLASWGVSYEQLKQDVFNGTASQPKPDKGIVVGATVAPYRNDDEQKGNLFIADAVVSSGGIDQLASYVLVGGADQFTWANNGVPTALVDEYDSTGEHKTDDQIIQVGSYFRFNVNFVITSQNINATNKQSYSFIVPVGYNAGYGFWVLTSYLKEIA</sequence>
<protein>
    <submittedName>
        <fullName evidence="2">N-acetylmuramoyl-L-alanine amidase</fullName>
    </submittedName>
</protein>
<dbReference type="SUPFAM" id="SSF55846">
    <property type="entry name" value="N-acetylmuramoyl-L-alanine amidase-like"/>
    <property type="match status" value="1"/>
</dbReference>
<dbReference type="Pfam" id="PF16775">
    <property type="entry name" value="ZoocinA_TRD"/>
    <property type="match status" value="1"/>
</dbReference>
<dbReference type="EMBL" id="DF820486">
    <property type="protein sequence ID" value="GAK30555.1"/>
    <property type="molecule type" value="Genomic_DNA"/>
</dbReference>
<dbReference type="OrthoDB" id="2148094at2"/>
<accession>A0A069CRY0</accession>
<reference evidence="3" key="1">
    <citation type="journal article" date="2014" name="Genome Announc.">
        <title>Draft genome sequence of Weissella oryzae SG25T, isolated from fermented rice grains.</title>
        <authorList>
            <person name="Tanizawa Y."/>
            <person name="Fujisawa T."/>
            <person name="Mochizuki T."/>
            <person name="Kaminuma E."/>
            <person name="Suzuki Y."/>
            <person name="Nakamura Y."/>
            <person name="Tohno M."/>
        </authorList>
    </citation>
    <scope>NUCLEOTIDE SEQUENCE [LARGE SCALE GENOMIC DNA]</scope>
    <source>
        <strain evidence="3">DSM 25784 / JCM 18191 / LMG 30913 / SG25</strain>
    </source>
</reference>
<dbReference type="InterPro" id="IPR031898">
    <property type="entry name" value="ZoocinA_TRD"/>
</dbReference>